<dbReference type="Gene3D" id="3.30.70.100">
    <property type="match status" value="1"/>
</dbReference>
<dbReference type="EMBL" id="VIEB01000976">
    <property type="protein sequence ID" value="TQD77214.1"/>
    <property type="molecule type" value="Genomic_DNA"/>
</dbReference>
<feature type="domain" description="HMA" evidence="1">
    <location>
        <begin position="2"/>
        <end position="66"/>
    </location>
</feature>
<dbReference type="AlphaFoldDB" id="A0A540KSL0"/>
<dbReference type="STRING" id="106549.A0A540KSL0"/>
<proteinExistence type="predicted"/>
<protein>
    <recommendedName>
        <fullName evidence="1">HMA domain-containing protein</fullName>
    </recommendedName>
</protein>
<dbReference type="SUPFAM" id="SSF55008">
    <property type="entry name" value="HMA, heavy metal-associated domain"/>
    <property type="match status" value="1"/>
</dbReference>
<dbReference type="PANTHER" id="PTHR46932:SF12">
    <property type="entry name" value="HEAVY METAL-ASSOCIATED ISOPRENYLATED PLANT PROTEIN 47"/>
    <property type="match status" value="1"/>
</dbReference>
<gene>
    <name evidence="2" type="ORF">C1H46_037271</name>
</gene>
<accession>A0A540KSL0</accession>
<keyword evidence="3" id="KW-1185">Reference proteome</keyword>
<dbReference type="GO" id="GO:0046872">
    <property type="term" value="F:metal ion binding"/>
    <property type="evidence" value="ECO:0007669"/>
    <property type="project" value="InterPro"/>
</dbReference>
<evidence type="ECO:0000313" key="2">
    <source>
        <dbReference type="EMBL" id="TQD77214.1"/>
    </source>
</evidence>
<dbReference type="InterPro" id="IPR006121">
    <property type="entry name" value="HMA_dom"/>
</dbReference>
<reference evidence="2 3" key="1">
    <citation type="journal article" date="2019" name="G3 (Bethesda)">
        <title>Sequencing of a Wild Apple (Malus baccata) Genome Unravels the Differences Between Cultivated and Wild Apple Species Regarding Disease Resistance and Cold Tolerance.</title>
        <authorList>
            <person name="Chen X."/>
        </authorList>
    </citation>
    <scope>NUCLEOTIDE SEQUENCE [LARGE SCALE GENOMIC DNA]</scope>
    <source>
        <strain evidence="3">cv. Shandingzi</strain>
        <tissue evidence="2">Leaves</tissue>
    </source>
</reference>
<evidence type="ECO:0000313" key="3">
    <source>
        <dbReference type="Proteomes" id="UP000315295"/>
    </source>
</evidence>
<organism evidence="2 3">
    <name type="scientific">Malus baccata</name>
    <name type="common">Siberian crab apple</name>
    <name type="synonym">Pyrus baccata</name>
    <dbReference type="NCBI Taxonomy" id="106549"/>
    <lineage>
        <taxon>Eukaryota</taxon>
        <taxon>Viridiplantae</taxon>
        <taxon>Streptophyta</taxon>
        <taxon>Embryophyta</taxon>
        <taxon>Tracheophyta</taxon>
        <taxon>Spermatophyta</taxon>
        <taxon>Magnoliopsida</taxon>
        <taxon>eudicotyledons</taxon>
        <taxon>Gunneridae</taxon>
        <taxon>Pentapetalae</taxon>
        <taxon>rosids</taxon>
        <taxon>fabids</taxon>
        <taxon>Rosales</taxon>
        <taxon>Rosaceae</taxon>
        <taxon>Amygdaloideae</taxon>
        <taxon>Maleae</taxon>
        <taxon>Malus</taxon>
    </lineage>
</organism>
<name>A0A540KSL0_MALBA</name>
<evidence type="ECO:0000259" key="1">
    <source>
        <dbReference type="PROSITE" id="PS50846"/>
    </source>
</evidence>
<dbReference type="PANTHER" id="PTHR46932">
    <property type="entry name" value="HEAVY METAL-ASSOCIATED ISOPRENYLATED PLANT PROTEIN 47"/>
    <property type="match status" value="1"/>
</dbReference>
<dbReference type="PROSITE" id="PS50846">
    <property type="entry name" value="HMA_2"/>
    <property type="match status" value="1"/>
</dbReference>
<dbReference type="Proteomes" id="UP000315295">
    <property type="component" value="Unassembled WGS sequence"/>
</dbReference>
<comment type="caution">
    <text evidence="2">The sequence shown here is derived from an EMBL/GenBank/DDBJ whole genome shotgun (WGS) entry which is preliminary data.</text>
</comment>
<dbReference type="Pfam" id="PF00403">
    <property type="entry name" value="HMA"/>
    <property type="match status" value="1"/>
</dbReference>
<dbReference type="InterPro" id="IPR042885">
    <property type="entry name" value="HIPP47/16"/>
</dbReference>
<dbReference type="InterPro" id="IPR036163">
    <property type="entry name" value="HMA_dom_sf"/>
</dbReference>
<sequence length="74" mass="8096">MKRKIVMKVPMNCRKCQTKALKIAAKVDGVTSVALGEEKDRVVVIGEGVDAIKLVKSLRKKFKAADIITVAEVK</sequence>